<dbReference type="InterPro" id="IPR007899">
    <property type="entry name" value="CHAD_dom"/>
</dbReference>
<dbReference type="AlphaFoldDB" id="A0A1M4SFS0"/>
<dbReference type="PANTHER" id="PTHR39339:SF1">
    <property type="entry name" value="CHAD DOMAIN-CONTAINING PROTEIN"/>
    <property type="match status" value="1"/>
</dbReference>
<feature type="domain" description="CHAD" evidence="1">
    <location>
        <begin position="6"/>
        <end position="262"/>
    </location>
</feature>
<name>A0A1M4SFS0_9FIRM</name>
<dbReference type="OrthoDB" id="3034217at2"/>
<dbReference type="Gene3D" id="1.40.20.10">
    <property type="entry name" value="CHAD domain"/>
    <property type="match status" value="1"/>
</dbReference>
<evidence type="ECO:0000259" key="1">
    <source>
        <dbReference type="SMART" id="SM00880"/>
    </source>
</evidence>
<accession>A0A1M4SFS0</accession>
<dbReference type="Proteomes" id="UP000184251">
    <property type="component" value="Unassembled WGS sequence"/>
</dbReference>
<sequence>MGLDMILNSALKELEGTVKDLFCKKDDPESVHTFRIKARQLRSLLYFFKPLIEPNSYSAYQATLKNLGLAFSEIREYDVIIKYWMEITASNEDILPFPAKVTDYFSQRLTQLKKDTYHKVDEDYVLKNIKSIDTSLLIYNSKITSQKDFEKYCKKRIASIIKKISIDFDNLNINDDEAVHSLRKLIKKLRYSLKCLQPHTKSDYEKLLKNSKNISDVLGVICDCNRFIWILSNIGKSSSLEFTFEKGVFTGWLIEKRSAYLGMLNNLRV</sequence>
<dbReference type="SMART" id="SM00880">
    <property type="entry name" value="CHAD"/>
    <property type="match status" value="1"/>
</dbReference>
<protein>
    <submittedName>
        <fullName evidence="2">CHAD domain-containing protein</fullName>
    </submittedName>
</protein>
<proteinExistence type="predicted"/>
<evidence type="ECO:0000313" key="3">
    <source>
        <dbReference type="Proteomes" id="UP000184251"/>
    </source>
</evidence>
<dbReference type="EMBL" id="FQTU01000001">
    <property type="protein sequence ID" value="SHE30837.1"/>
    <property type="molecule type" value="Genomic_DNA"/>
</dbReference>
<dbReference type="RefSeq" id="WP_073269230.1">
    <property type="nucleotide sequence ID" value="NZ_FQTU01000001.1"/>
</dbReference>
<dbReference type="STRING" id="1120975.SAMN02746064_00239"/>
<organism evidence="2 3">
    <name type="scientific">Alkalibacter saccharofermentans DSM 14828</name>
    <dbReference type="NCBI Taxonomy" id="1120975"/>
    <lineage>
        <taxon>Bacteria</taxon>
        <taxon>Bacillati</taxon>
        <taxon>Bacillota</taxon>
        <taxon>Clostridia</taxon>
        <taxon>Eubacteriales</taxon>
        <taxon>Eubacteriaceae</taxon>
        <taxon>Alkalibacter</taxon>
    </lineage>
</organism>
<keyword evidence="3" id="KW-1185">Reference proteome</keyword>
<dbReference type="PANTHER" id="PTHR39339">
    <property type="entry name" value="SLR1444 PROTEIN"/>
    <property type="match status" value="1"/>
</dbReference>
<dbReference type="Pfam" id="PF05235">
    <property type="entry name" value="CHAD"/>
    <property type="match status" value="1"/>
</dbReference>
<dbReference type="InterPro" id="IPR038186">
    <property type="entry name" value="CHAD_dom_sf"/>
</dbReference>
<gene>
    <name evidence="2" type="ORF">SAMN02746064_00239</name>
</gene>
<evidence type="ECO:0000313" key="2">
    <source>
        <dbReference type="EMBL" id="SHE30837.1"/>
    </source>
</evidence>
<reference evidence="2 3" key="1">
    <citation type="submission" date="2016-11" db="EMBL/GenBank/DDBJ databases">
        <authorList>
            <person name="Jaros S."/>
            <person name="Januszkiewicz K."/>
            <person name="Wedrychowicz H."/>
        </authorList>
    </citation>
    <scope>NUCLEOTIDE SEQUENCE [LARGE SCALE GENOMIC DNA]</scope>
    <source>
        <strain evidence="2 3">DSM 14828</strain>
    </source>
</reference>